<feature type="compositionally biased region" description="Low complexity" evidence="2">
    <location>
        <begin position="220"/>
        <end position="231"/>
    </location>
</feature>
<evidence type="ECO:0000313" key="5">
    <source>
        <dbReference type="EMBL" id="CAI5786732.1"/>
    </source>
</evidence>
<dbReference type="Proteomes" id="UP001178461">
    <property type="component" value="Chromosome 10"/>
</dbReference>
<dbReference type="Pfam" id="PF12480">
    <property type="entry name" value="GARIL_Rab2_bd"/>
    <property type="match status" value="1"/>
</dbReference>
<feature type="region of interest" description="Disordered" evidence="2">
    <location>
        <begin position="216"/>
        <end position="272"/>
    </location>
</feature>
<evidence type="ECO:0000256" key="2">
    <source>
        <dbReference type="SAM" id="MobiDB-lite"/>
    </source>
</evidence>
<evidence type="ECO:0000256" key="1">
    <source>
        <dbReference type="ARBA" id="ARBA00038379"/>
    </source>
</evidence>
<accession>A0AA35L018</accession>
<dbReference type="GO" id="GO:0005634">
    <property type="term" value="C:nucleus"/>
    <property type="evidence" value="ECO:0007669"/>
    <property type="project" value="TreeGrafter"/>
</dbReference>
<evidence type="ECO:0000259" key="4">
    <source>
        <dbReference type="Pfam" id="PF12480"/>
    </source>
</evidence>
<keyword evidence="6" id="KW-1185">Reference proteome</keyword>
<evidence type="ECO:0000313" key="6">
    <source>
        <dbReference type="Proteomes" id="UP001178461"/>
    </source>
</evidence>
<dbReference type="PANTHER" id="PTHR22574">
    <property type="match status" value="1"/>
</dbReference>
<keyword evidence="3" id="KW-1133">Transmembrane helix</keyword>
<dbReference type="EMBL" id="OX395135">
    <property type="protein sequence ID" value="CAI5786732.1"/>
    <property type="molecule type" value="Genomic_DNA"/>
</dbReference>
<dbReference type="InterPro" id="IPR022168">
    <property type="entry name" value="GARIL-like_Rab2B-bd"/>
</dbReference>
<gene>
    <name evidence="5" type="ORF">PODLI_1B006812</name>
</gene>
<reference evidence="5" key="1">
    <citation type="submission" date="2022-12" db="EMBL/GenBank/DDBJ databases">
        <authorList>
            <person name="Alioto T."/>
            <person name="Alioto T."/>
            <person name="Gomez Garrido J."/>
        </authorList>
    </citation>
    <scope>NUCLEOTIDE SEQUENCE</scope>
</reference>
<keyword evidence="3" id="KW-0472">Membrane</keyword>
<proteinExistence type="inferred from homology"/>
<name>A0AA35L018_9SAUR</name>
<feature type="transmembrane region" description="Helical" evidence="3">
    <location>
        <begin position="7"/>
        <end position="27"/>
    </location>
</feature>
<dbReference type="PANTHER" id="PTHR22574:SF10">
    <property type="entry name" value="GOLGI-ASSOCIATED RAB2 INTERACTOR PROTEIN 1A"/>
    <property type="match status" value="1"/>
</dbReference>
<dbReference type="AlphaFoldDB" id="A0AA35L018"/>
<comment type="similarity">
    <text evidence="1">Belongs to the GARIN family.</text>
</comment>
<organism evidence="5 6">
    <name type="scientific">Podarcis lilfordi</name>
    <name type="common">Lilford's wall lizard</name>
    <dbReference type="NCBI Taxonomy" id="74358"/>
    <lineage>
        <taxon>Eukaryota</taxon>
        <taxon>Metazoa</taxon>
        <taxon>Chordata</taxon>
        <taxon>Craniata</taxon>
        <taxon>Vertebrata</taxon>
        <taxon>Euteleostomi</taxon>
        <taxon>Lepidosauria</taxon>
        <taxon>Squamata</taxon>
        <taxon>Bifurcata</taxon>
        <taxon>Unidentata</taxon>
        <taxon>Episquamata</taxon>
        <taxon>Laterata</taxon>
        <taxon>Lacertibaenia</taxon>
        <taxon>Lacertidae</taxon>
        <taxon>Podarcis</taxon>
    </lineage>
</organism>
<protein>
    <recommendedName>
        <fullName evidence="4">Golgi associated RAB2 interactor protein-like Rab2B-binding domain-containing protein</fullName>
    </recommendedName>
</protein>
<feature type="domain" description="Golgi associated RAB2 interactor protein-like Rab2B-binding" evidence="4">
    <location>
        <begin position="143"/>
        <end position="210"/>
    </location>
</feature>
<keyword evidence="3" id="KW-0812">Transmembrane</keyword>
<evidence type="ECO:0000256" key="3">
    <source>
        <dbReference type="SAM" id="Phobius"/>
    </source>
</evidence>
<sequence length="363" mass="40447">MQWVVKIYLLGLVLSLLSLLFGLMGFLGDLMPPHGLDPCLPSRGALARKHSAGEELGLEGGLLCQLVRSPDYNLFPNSAVFESNFIQVTKKGKWVDITNSPTIVTMGVTSSDPCLPLPNVLLMGRHRVPIRRSHSKALRRPPLELTRLLPLRYVRLSVHDEAQRILRVQTVTGKVYYLQLHQEHPIAVFALWSRLAEILQKGLSITTKDPNIHIRHSLVPSGSSPSSSSSGEYVDRATRGRSAMKKAGKKVTGALAHISKSPPKDKGKRKVSFQGDYNDELSALSNDIKVLFYDMPAPLVCARCKGRLSKMSRRHSREHRPSETDLDLLPWMDSRSYGLWQQETPSWLQPLNRLSSLAAAGLK</sequence>